<dbReference type="WBParaSite" id="nRc.2.0.1.t27757-RA">
    <property type="protein sequence ID" value="nRc.2.0.1.t27757-RA"/>
    <property type="gene ID" value="nRc.2.0.1.g27757"/>
</dbReference>
<evidence type="ECO:0000313" key="3">
    <source>
        <dbReference type="WBParaSite" id="nRc.2.0.1.t27757-RA"/>
    </source>
</evidence>
<dbReference type="InterPro" id="IPR055119">
    <property type="entry name" value="Mig18_Fn1"/>
</dbReference>
<evidence type="ECO:0000259" key="1">
    <source>
        <dbReference type="Pfam" id="PF23003"/>
    </source>
</evidence>
<feature type="domain" description="Abnormal cell migration protein 18-like fibronectin type I" evidence="1">
    <location>
        <begin position="79"/>
        <end position="146"/>
    </location>
</feature>
<sequence>MTASALASNLENLGYTQESNPVLETTTFGGTICSSCLSKYAKYQPNDSFDVGCSEGEIKRGSDFEFICRGGRLVTTGRCFMEDGSRVESGGTSRQKYFVYLCTIDAKKDPEVLATGCTDDTGEFIQANGIFKYDGKQFRCISRGDNHFVYQGID</sequence>
<dbReference type="Pfam" id="PF23003">
    <property type="entry name" value="Fn1_2"/>
    <property type="match status" value="1"/>
</dbReference>
<dbReference type="AlphaFoldDB" id="A0A915JNU1"/>
<name>A0A915JNU1_ROMCU</name>
<protein>
    <recommendedName>
        <fullName evidence="1">Abnormal cell migration protein 18-like fibronectin type I domain-containing protein</fullName>
    </recommendedName>
</protein>
<accession>A0A915JNU1</accession>
<organism evidence="2 3">
    <name type="scientific">Romanomermis culicivorax</name>
    <name type="common">Nematode worm</name>
    <dbReference type="NCBI Taxonomy" id="13658"/>
    <lineage>
        <taxon>Eukaryota</taxon>
        <taxon>Metazoa</taxon>
        <taxon>Ecdysozoa</taxon>
        <taxon>Nematoda</taxon>
        <taxon>Enoplea</taxon>
        <taxon>Dorylaimia</taxon>
        <taxon>Mermithida</taxon>
        <taxon>Mermithoidea</taxon>
        <taxon>Mermithidae</taxon>
        <taxon>Romanomermis</taxon>
    </lineage>
</organism>
<dbReference type="Proteomes" id="UP000887565">
    <property type="component" value="Unplaced"/>
</dbReference>
<evidence type="ECO:0000313" key="2">
    <source>
        <dbReference type="Proteomes" id="UP000887565"/>
    </source>
</evidence>
<reference evidence="3" key="1">
    <citation type="submission" date="2022-11" db="UniProtKB">
        <authorList>
            <consortium name="WormBaseParasite"/>
        </authorList>
    </citation>
    <scope>IDENTIFICATION</scope>
</reference>
<keyword evidence="2" id="KW-1185">Reference proteome</keyword>
<proteinExistence type="predicted"/>